<dbReference type="Pfam" id="PF05135">
    <property type="entry name" value="Phage_connect_1"/>
    <property type="match status" value="1"/>
</dbReference>
<dbReference type="Proteomes" id="UP000001402">
    <property type="component" value="Chromosome"/>
</dbReference>
<evidence type="ECO:0008006" key="3">
    <source>
        <dbReference type="Google" id="ProtNLM"/>
    </source>
</evidence>
<reference evidence="1" key="1">
    <citation type="submission" date="2010-12" db="EMBL/GenBank/DDBJ databases">
        <title>Complete sequence of Rhodopseudomonas palustris DX-1.</title>
        <authorList>
            <consortium name="US DOE Joint Genome Institute"/>
            <person name="Lucas S."/>
            <person name="Copeland A."/>
            <person name="Lapidus A."/>
            <person name="Cheng J.-F."/>
            <person name="Goodwin L."/>
            <person name="Pitluck S."/>
            <person name="Misra M."/>
            <person name="Chertkov O."/>
            <person name="Detter J.C."/>
            <person name="Han C."/>
            <person name="Tapia R."/>
            <person name="Land M."/>
            <person name="Hauser L."/>
            <person name="Kyrpides N."/>
            <person name="Ivanova N."/>
            <person name="Ovchinnikova G."/>
            <person name="Logan B."/>
            <person name="Oda Y."/>
            <person name="Harwood C."/>
            <person name="Woyke T."/>
        </authorList>
    </citation>
    <scope>NUCLEOTIDE SEQUENCE [LARGE SCALE GENOMIC DNA]</scope>
    <source>
        <strain evidence="1">DX-1</strain>
    </source>
</reference>
<proteinExistence type="predicted"/>
<dbReference type="OrthoDB" id="7597216at2"/>
<dbReference type="AlphaFoldDB" id="E6VEP0"/>
<dbReference type="BioCyc" id="RPAL652103:RPDX1_RS17845-MONOMER"/>
<dbReference type="CDD" id="cd08054">
    <property type="entry name" value="gp6"/>
    <property type="match status" value="1"/>
</dbReference>
<dbReference type="NCBIfam" id="TIGR02215">
    <property type="entry name" value="phage_chp_gp8"/>
    <property type="match status" value="1"/>
</dbReference>
<sequence>MPMLLLAGPAIEPWTVADLKSFLRVEHDADDAVIASLLTAARAQIEAATGRMLLAQRWRLVRDAWPRDGRIVLRGGPLRALIAVRSYDERGYAHGLDLDSFVLDLAGDVIASPPWALPEPGRDVAGIELDLELGYGTTPDDVPPPLRHAVRTLVAQWYDNRGDAASGAGTAVLPGGIAAMIAGYRTVTL</sequence>
<name>E6VEP0_RHOPX</name>
<accession>E6VEP0</accession>
<dbReference type="InterPro" id="IPR006450">
    <property type="entry name" value="Phage_HK97_gp6-like"/>
</dbReference>
<evidence type="ECO:0000313" key="2">
    <source>
        <dbReference type="Proteomes" id="UP000001402"/>
    </source>
</evidence>
<evidence type="ECO:0000313" key="1">
    <source>
        <dbReference type="EMBL" id="ADU45184.1"/>
    </source>
</evidence>
<dbReference type="NCBIfam" id="TIGR01560">
    <property type="entry name" value="put_DNA_pack"/>
    <property type="match status" value="1"/>
</dbReference>
<gene>
    <name evidence="1" type="ordered locus">Rpdx1_3615</name>
</gene>
<dbReference type="InterPro" id="IPR011738">
    <property type="entry name" value="Phage_CHP"/>
</dbReference>
<dbReference type="STRING" id="652103.Rpdx1_3615"/>
<dbReference type="KEGG" id="rpx:Rpdx1_3615"/>
<dbReference type="InterPro" id="IPR021146">
    <property type="entry name" value="Phage_gp6-like_head-tail"/>
</dbReference>
<dbReference type="Gene3D" id="1.10.3230.30">
    <property type="entry name" value="Phage gp6-like head-tail connector protein"/>
    <property type="match status" value="1"/>
</dbReference>
<organism evidence="1 2">
    <name type="scientific">Rhodopseudomonas palustris (strain DX-1)</name>
    <dbReference type="NCBI Taxonomy" id="652103"/>
    <lineage>
        <taxon>Bacteria</taxon>
        <taxon>Pseudomonadati</taxon>
        <taxon>Pseudomonadota</taxon>
        <taxon>Alphaproteobacteria</taxon>
        <taxon>Hyphomicrobiales</taxon>
        <taxon>Nitrobacteraceae</taxon>
        <taxon>Rhodopseudomonas</taxon>
    </lineage>
</organism>
<dbReference type="HOGENOM" id="CLU_085951_0_2_5"/>
<dbReference type="eggNOG" id="ENOG5032SBG">
    <property type="taxonomic scope" value="Bacteria"/>
</dbReference>
<dbReference type="EMBL" id="CP002418">
    <property type="protein sequence ID" value="ADU45184.1"/>
    <property type="molecule type" value="Genomic_DNA"/>
</dbReference>
<protein>
    <recommendedName>
        <fullName evidence="3">PhiE125 gp8 family phage protein</fullName>
    </recommendedName>
</protein>